<evidence type="ECO:0000313" key="2">
    <source>
        <dbReference type="EMBL" id="MFC5950039.1"/>
    </source>
</evidence>
<evidence type="ECO:0000313" key="3">
    <source>
        <dbReference type="Proteomes" id="UP001596119"/>
    </source>
</evidence>
<dbReference type="Proteomes" id="UP001596119">
    <property type="component" value="Unassembled WGS sequence"/>
</dbReference>
<keyword evidence="3" id="KW-1185">Reference proteome</keyword>
<name>A0ABW1ICF1_9PSEU</name>
<feature type="compositionally biased region" description="Basic and acidic residues" evidence="1">
    <location>
        <begin position="25"/>
        <end position="57"/>
    </location>
</feature>
<dbReference type="RefSeq" id="WP_379567178.1">
    <property type="nucleotide sequence ID" value="NZ_JBHSQK010000043.1"/>
</dbReference>
<gene>
    <name evidence="2" type="ORF">ACFQH9_17340</name>
</gene>
<feature type="region of interest" description="Disordered" evidence="1">
    <location>
        <begin position="1"/>
        <end position="57"/>
    </location>
</feature>
<reference evidence="3" key="1">
    <citation type="journal article" date="2019" name="Int. J. Syst. Evol. Microbiol.">
        <title>The Global Catalogue of Microorganisms (GCM) 10K type strain sequencing project: providing services to taxonomists for standard genome sequencing and annotation.</title>
        <authorList>
            <consortium name="The Broad Institute Genomics Platform"/>
            <consortium name="The Broad Institute Genome Sequencing Center for Infectious Disease"/>
            <person name="Wu L."/>
            <person name="Ma J."/>
        </authorList>
    </citation>
    <scope>NUCLEOTIDE SEQUENCE [LARGE SCALE GENOMIC DNA]</scope>
    <source>
        <strain evidence="3">CGMCC 4.7397</strain>
    </source>
</reference>
<accession>A0ABW1ICF1</accession>
<proteinExistence type="predicted"/>
<protein>
    <submittedName>
        <fullName evidence="2">Uncharacterized protein</fullName>
    </submittedName>
</protein>
<comment type="caution">
    <text evidence="2">The sequence shown here is derived from an EMBL/GenBank/DDBJ whole genome shotgun (WGS) entry which is preliminary data.</text>
</comment>
<organism evidence="2 3">
    <name type="scientific">Pseudonocardia lutea</name>
    <dbReference type="NCBI Taxonomy" id="2172015"/>
    <lineage>
        <taxon>Bacteria</taxon>
        <taxon>Bacillati</taxon>
        <taxon>Actinomycetota</taxon>
        <taxon>Actinomycetes</taxon>
        <taxon>Pseudonocardiales</taxon>
        <taxon>Pseudonocardiaceae</taxon>
        <taxon>Pseudonocardia</taxon>
    </lineage>
</organism>
<dbReference type="EMBL" id="JBHSQK010000043">
    <property type="protein sequence ID" value="MFC5950039.1"/>
    <property type="molecule type" value="Genomic_DNA"/>
</dbReference>
<sequence length="57" mass="6068">MPRTDPDPTGGDEAARPTAEPVDAPTREVDPGSARPTDDGRDERTDAEREATEFGGE</sequence>
<evidence type="ECO:0000256" key="1">
    <source>
        <dbReference type="SAM" id="MobiDB-lite"/>
    </source>
</evidence>